<feature type="coiled-coil region" evidence="1">
    <location>
        <begin position="63"/>
        <end position="90"/>
    </location>
</feature>
<organism evidence="3 4">
    <name type="scientific">Rubellicoccus peritrichatus</name>
    <dbReference type="NCBI Taxonomy" id="3080537"/>
    <lineage>
        <taxon>Bacteria</taxon>
        <taxon>Pseudomonadati</taxon>
        <taxon>Verrucomicrobiota</taxon>
        <taxon>Opitutia</taxon>
        <taxon>Puniceicoccales</taxon>
        <taxon>Cerasicoccaceae</taxon>
        <taxon>Rubellicoccus</taxon>
    </lineage>
</organism>
<keyword evidence="4" id="KW-1185">Reference proteome</keyword>
<keyword evidence="2" id="KW-0812">Transmembrane</keyword>
<dbReference type="Proteomes" id="UP001304300">
    <property type="component" value="Chromosome"/>
</dbReference>
<gene>
    <name evidence="3" type="ORF">RZN69_22545</name>
</gene>
<keyword evidence="2" id="KW-1133">Transmembrane helix</keyword>
<evidence type="ECO:0000313" key="3">
    <source>
        <dbReference type="EMBL" id="WOO41409.1"/>
    </source>
</evidence>
<keyword evidence="1" id="KW-0175">Coiled coil</keyword>
<sequence length="218" mass="25005">MERRQMAKGKSKEIEQLSWHPDFRNVEALPDVKVVRTDFLINFIAITACVLLLGFLVYRQLHVSGLRSSIEVLEQQIEDESAKNRKNLKESGEFKKTAKKIDDLGNFYRNSVPPIEFVLAVTESKPDYIALRRIRFNELSKPISKKRSVTYVSYSVFGVQQGSSTEAYEFLDKYHAIIEELPVLEGKVESTDVKSSSRNESLDIIEFEIEVILKPEDA</sequence>
<feature type="transmembrane region" description="Helical" evidence="2">
    <location>
        <begin position="39"/>
        <end position="58"/>
    </location>
</feature>
<dbReference type="EMBL" id="CP136920">
    <property type="protein sequence ID" value="WOO41409.1"/>
    <property type="molecule type" value="Genomic_DNA"/>
</dbReference>
<dbReference type="AlphaFoldDB" id="A0AAQ3LBD3"/>
<name>A0AAQ3LBD3_9BACT</name>
<evidence type="ECO:0000256" key="1">
    <source>
        <dbReference type="SAM" id="Coils"/>
    </source>
</evidence>
<accession>A0AAQ3LBD3</accession>
<evidence type="ECO:0000313" key="4">
    <source>
        <dbReference type="Proteomes" id="UP001304300"/>
    </source>
</evidence>
<proteinExistence type="predicted"/>
<reference evidence="3 4" key="1">
    <citation type="submission" date="2023-10" db="EMBL/GenBank/DDBJ databases">
        <title>Rubellicoccus peritrichatus gen. nov., sp. nov., isolated from an algae of coral reef tank.</title>
        <authorList>
            <person name="Luo J."/>
        </authorList>
    </citation>
    <scope>NUCLEOTIDE SEQUENCE [LARGE SCALE GENOMIC DNA]</scope>
    <source>
        <strain evidence="3 4">CR14</strain>
    </source>
</reference>
<keyword evidence="2" id="KW-0472">Membrane</keyword>
<dbReference type="RefSeq" id="WP_317833893.1">
    <property type="nucleotide sequence ID" value="NZ_CP136920.1"/>
</dbReference>
<evidence type="ECO:0000256" key="2">
    <source>
        <dbReference type="SAM" id="Phobius"/>
    </source>
</evidence>
<protein>
    <submittedName>
        <fullName evidence="3">Uncharacterized protein</fullName>
    </submittedName>
</protein>